<organism evidence="7">
    <name type="scientific">Chromera velia CCMP2878</name>
    <dbReference type="NCBI Taxonomy" id="1169474"/>
    <lineage>
        <taxon>Eukaryota</taxon>
        <taxon>Sar</taxon>
        <taxon>Alveolata</taxon>
        <taxon>Colpodellida</taxon>
        <taxon>Chromeraceae</taxon>
        <taxon>Chromera</taxon>
    </lineage>
</organism>
<evidence type="ECO:0000256" key="4">
    <source>
        <dbReference type="ARBA" id="ARBA00023180"/>
    </source>
</evidence>
<dbReference type="PANTHER" id="PTHR23221">
    <property type="entry name" value="GLYCOSYLPHOSPHATIDYLINOSITOL PHOSPHOLIPASE D"/>
    <property type="match status" value="1"/>
</dbReference>
<dbReference type="PROSITE" id="PS51470">
    <property type="entry name" value="FG_GAP"/>
    <property type="match status" value="1"/>
</dbReference>
<dbReference type="GO" id="GO:0008305">
    <property type="term" value="C:integrin complex"/>
    <property type="evidence" value="ECO:0007669"/>
    <property type="project" value="InterPro"/>
</dbReference>
<reference evidence="7" key="1">
    <citation type="submission" date="2014-11" db="EMBL/GenBank/DDBJ databases">
        <authorList>
            <person name="Otto D Thomas"/>
            <person name="Naeem Raeece"/>
        </authorList>
    </citation>
    <scope>NUCLEOTIDE SEQUENCE</scope>
</reference>
<dbReference type="GO" id="GO:0016787">
    <property type="term" value="F:hydrolase activity"/>
    <property type="evidence" value="ECO:0007669"/>
    <property type="project" value="UniProtKB-KW"/>
</dbReference>
<evidence type="ECO:0000256" key="5">
    <source>
        <dbReference type="PROSITE-ProRule" id="PRU00803"/>
    </source>
</evidence>
<feature type="signal peptide" evidence="6">
    <location>
        <begin position="1"/>
        <end position="27"/>
    </location>
</feature>
<evidence type="ECO:0000256" key="1">
    <source>
        <dbReference type="ARBA" id="ARBA00022729"/>
    </source>
</evidence>
<protein>
    <submittedName>
        <fullName evidence="7">Uncharacterized protein</fullName>
    </submittedName>
</protein>
<dbReference type="Pfam" id="PF01839">
    <property type="entry name" value="FG-GAP"/>
    <property type="match status" value="2"/>
</dbReference>
<evidence type="ECO:0000256" key="6">
    <source>
        <dbReference type="SAM" id="SignalP"/>
    </source>
</evidence>
<dbReference type="SUPFAM" id="SSF69318">
    <property type="entry name" value="Integrin alpha N-terminal domain"/>
    <property type="match status" value="2"/>
</dbReference>
<sequence>MYSCAFPGVSLLLLFPCPCSFVSKRFGRETRSGRIDARGQCFAGGGGDSVATRHTGENLAAGAETRRRRLWDATTVLSSSYLTGSNGVFLPGPVLSDYIGRGGSIIGDVNNDGVDDFVLGGTDQYAYVIFGRDWKSSSFPAEMDLSSLDGTNGFRVDGISSTHFGIECSGGGDFNKDGIADFLIGAPNRDAGGNTNNGELYMIFGRTSWSATVSASALSGSDGVIFRGVGNNVYLGRGNANAGDVNGDRIDDVFFSAYGADQPTSSAGSVFVYFGKTIWSSPIVVNTMDGVVGFRINGEGNDDTGVEVAGNFDINNDGIKDLIFGACCYDAITNSEGRVHVFYGKSSSSFSATYSVTDIDGTNGISISGVLMNGRFGTYVAGLGDVNGDGIDDFIAGAWSANPDSVSQQGDAVVIFGSTDFSALDATDGSVDGKWSVSAFDGSNGFRFYGTAVDDKVGIDVHGPGDVNGDGVNDILIGAEADPNGMTDAGEVYLIYGRKTASGNFAAVLRPSQLDGTNGVVFQGAAASDFLRQVGGGQGDVNKDGE</sequence>
<dbReference type="InterPro" id="IPR013519">
    <property type="entry name" value="Int_alpha_beta-p"/>
</dbReference>
<evidence type="ECO:0000256" key="2">
    <source>
        <dbReference type="ARBA" id="ARBA00022737"/>
    </source>
</evidence>
<feature type="chain" id="PRO_5005191415" evidence="6">
    <location>
        <begin position="28"/>
        <end position="546"/>
    </location>
</feature>
<dbReference type="PhylomeDB" id="A0A0G4H4W2"/>
<proteinExistence type="predicted"/>
<keyword evidence="1 6" id="KW-0732">Signal</keyword>
<dbReference type="PRINTS" id="PR01185">
    <property type="entry name" value="INTEGRINA"/>
</dbReference>
<keyword evidence="2" id="KW-0677">Repeat</keyword>
<dbReference type="PANTHER" id="PTHR23221:SF7">
    <property type="entry name" value="PHOSPHATIDYLINOSITOL-GLYCAN-SPECIFIC PHOSPHOLIPASE D"/>
    <property type="match status" value="1"/>
</dbReference>
<dbReference type="InterPro" id="IPR000413">
    <property type="entry name" value="Integrin_alpha"/>
</dbReference>
<dbReference type="AlphaFoldDB" id="A0A0G4H4W2"/>
<dbReference type="SMART" id="SM00191">
    <property type="entry name" value="Int_alpha"/>
    <property type="match status" value="6"/>
</dbReference>
<dbReference type="GO" id="GO:0007155">
    <property type="term" value="P:cell adhesion"/>
    <property type="evidence" value="ECO:0007669"/>
    <property type="project" value="InterPro"/>
</dbReference>
<dbReference type="Gene3D" id="2.130.10.130">
    <property type="entry name" value="Integrin alpha, N-terminal"/>
    <property type="match status" value="4"/>
</dbReference>
<keyword evidence="4" id="KW-0325">Glycoprotein</keyword>
<dbReference type="InterPro" id="IPR013517">
    <property type="entry name" value="FG-GAP"/>
</dbReference>
<gene>
    <name evidence="7" type="ORF">Cvel_24684</name>
</gene>
<name>A0A0G4H4W2_9ALVE</name>
<keyword evidence="3" id="KW-0378">Hydrolase</keyword>
<feature type="repeat" description="FG-GAP" evidence="5">
    <location>
        <begin position="362"/>
        <end position="425"/>
    </location>
</feature>
<evidence type="ECO:0000256" key="3">
    <source>
        <dbReference type="ARBA" id="ARBA00022801"/>
    </source>
</evidence>
<accession>A0A0G4H4W2</accession>
<evidence type="ECO:0000313" key="7">
    <source>
        <dbReference type="EMBL" id="CEM38823.1"/>
    </source>
</evidence>
<dbReference type="VEuPathDB" id="CryptoDB:Cvel_24684"/>
<dbReference type="EMBL" id="CDMZ01001881">
    <property type="protein sequence ID" value="CEM38823.1"/>
    <property type="molecule type" value="Genomic_DNA"/>
</dbReference>
<dbReference type="InterPro" id="IPR028994">
    <property type="entry name" value="Integrin_alpha_N"/>
</dbReference>